<proteinExistence type="predicted"/>
<keyword evidence="1" id="KW-0812">Transmembrane</keyword>
<evidence type="ECO:0000256" key="1">
    <source>
        <dbReference type="SAM" id="Phobius"/>
    </source>
</evidence>
<evidence type="ECO:0000313" key="3">
    <source>
        <dbReference type="Proteomes" id="UP000696280"/>
    </source>
</evidence>
<reference evidence="2" key="1">
    <citation type="submission" date="2021-07" db="EMBL/GenBank/DDBJ databases">
        <authorList>
            <person name="Durling M."/>
        </authorList>
    </citation>
    <scope>NUCLEOTIDE SEQUENCE</scope>
</reference>
<keyword evidence="3" id="KW-1185">Reference proteome</keyword>
<sequence>MKPNNNDIDHPNKMAFLTKLLSTRQVPKAEIVLQPTCLFDNTGVIYMKLLCILNVFLVLLVLMGVIYVHVTTSKRFREYEERKERMRAGRASDGDFPVFLLEDKMLKPAGEKVDINGGKIWTTTGEKKDIKA</sequence>
<dbReference type="Proteomes" id="UP000696280">
    <property type="component" value="Unassembled WGS sequence"/>
</dbReference>
<dbReference type="EMBL" id="CAJVRL010000035">
    <property type="protein sequence ID" value="CAG8950154.1"/>
    <property type="molecule type" value="Genomic_DNA"/>
</dbReference>
<organism evidence="2 3">
    <name type="scientific">Hymenoscyphus fraxineus</name>
    <dbReference type="NCBI Taxonomy" id="746836"/>
    <lineage>
        <taxon>Eukaryota</taxon>
        <taxon>Fungi</taxon>
        <taxon>Dikarya</taxon>
        <taxon>Ascomycota</taxon>
        <taxon>Pezizomycotina</taxon>
        <taxon>Leotiomycetes</taxon>
        <taxon>Helotiales</taxon>
        <taxon>Helotiaceae</taxon>
        <taxon>Hymenoscyphus</taxon>
    </lineage>
</organism>
<name>A0A9N9KMR5_9HELO</name>
<feature type="transmembrane region" description="Helical" evidence="1">
    <location>
        <begin position="45"/>
        <end position="68"/>
    </location>
</feature>
<gene>
    <name evidence="2" type="ORF">HYFRA_00008390</name>
</gene>
<comment type="caution">
    <text evidence="2">The sequence shown here is derived from an EMBL/GenBank/DDBJ whole genome shotgun (WGS) entry which is preliminary data.</text>
</comment>
<keyword evidence="1" id="KW-1133">Transmembrane helix</keyword>
<protein>
    <submittedName>
        <fullName evidence="2">Uncharacterized protein</fullName>
    </submittedName>
</protein>
<evidence type="ECO:0000313" key="2">
    <source>
        <dbReference type="EMBL" id="CAG8950154.1"/>
    </source>
</evidence>
<dbReference type="AlphaFoldDB" id="A0A9N9KMR5"/>
<accession>A0A9N9KMR5</accession>
<keyword evidence="1" id="KW-0472">Membrane</keyword>